<dbReference type="OMA" id="CVIWHCR"/>
<dbReference type="EMBL" id="KB200329">
    <property type="protein sequence ID" value="ESP02196.1"/>
    <property type="molecule type" value="Genomic_DNA"/>
</dbReference>
<dbReference type="PROSITE" id="PS50835">
    <property type="entry name" value="IG_LIKE"/>
    <property type="match status" value="1"/>
</dbReference>
<evidence type="ECO:0000256" key="2">
    <source>
        <dbReference type="SAM" id="Phobius"/>
    </source>
</evidence>
<dbReference type="Proteomes" id="UP000030746">
    <property type="component" value="Unassembled WGS sequence"/>
</dbReference>
<feature type="domain" description="Ig-like" evidence="3">
    <location>
        <begin position="1"/>
        <end position="100"/>
    </location>
</feature>
<evidence type="ECO:0000256" key="1">
    <source>
        <dbReference type="SAM" id="MobiDB-lite"/>
    </source>
</evidence>
<keyword evidence="2" id="KW-1133">Transmembrane helix</keyword>
<reference evidence="4 5" key="1">
    <citation type="journal article" date="2013" name="Nature">
        <title>Insights into bilaterian evolution from three spiralian genomes.</title>
        <authorList>
            <person name="Simakov O."/>
            <person name="Marletaz F."/>
            <person name="Cho S.J."/>
            <person name="Edsinger-Gonzales E."/>
            <person name="Havlak P."/>
            <person name="Hellsten U."/>
            <person name="Kuo D.H."/>
            <person name="Larsson T."/>
            <person name="Lv J."/>
            <person name="Arendt D."/>
            <person name="Savage R."/>
            <person name="Osoegawa K."/>
            <person name="de Jong P."/>
            <person name="Grimwood J."/>
            <person name="Chapman J.A."/>
            <person name="Shapiro H."/>
            <person name="Aerts A."/>
            <person name="Otillar R.P."/>
            <person name="Terry A.Y."/>
            <person name="Boore J.L."/>
            <person name="Grigoriev I.V."/>
            <person name="Lindberg D.R."/>
            <person name="Seaver E.C."/>
            <person name="Weisblat D.A."/>
            <person name="Putnam N.H."/>
            <person name="Rokhsar D.S."/>
        </authorList>
    </citation>
    <scope>NUCLEOTIDE SEQUENCE [LARGE SCALE GENOMIC DNA]</scope>
</reference>
<feature type="transmembrane region" description="Helical" evidence="2">
    <location>
        <begin position="122"/>
        <end position="143"/>
    </location>
</feature>
<feature type="compositionally biased region" description="Basic and acidic residues" evidence="1">
    <location>
        <begin position="197"/>
        <end position="206"/>
    </location>
</feature>
<evidence type="ECO:0000313" key="5">
    <source>
        <dbReference type="Proteomes" id="UP000030746"/>
    </source>
</evidence>
<dbReference type="AlphaFoldDB" id="V4B439"/>
<sequence length="206" mass="23428">MEDGKMSRSAQTEYFQPVNLTCDSIHLNISENWSKVQSIHWMLPSAELITETKDKIKIVKANGFPYWIQIDRVGDDNFGYYTCIIVYQPQGKMTSEVQVVRWGLNIDGPDFTKLRDQYADQAVVGAIAAGILLGILGLSCVIWHYRYNARKRRDGLNKGDYEPTSRVYDNSAYNDIEIVKSEKPLEQPNGSSAQDATDQKEIDVHM</sequence>
<evidence type="ECO:0000259" key="3">
    <source>
        <dbReference type="PROSITE" id="PS50835"/>
    </source>
</evidence>
<evidence type="ECO:0000313" key="4">
    <source>
        <dbReference type="EMBL" id="ESP02196.1"/>
    </source>
</evidence>
<organism evidence="4 5">
    <name type="scientific">Lottia gigantea</name>
    <name type="common">Giant owl limpet</name>
    <dbReference type="NCBI Taxonomy" id="225164"/>
    <lineage>
        <taxon>Eukaryota</taxon>
        <taxon>Metazoa</taxon>
        <taxon>Spiralia</taxon>
        <taxon>Lophotrochozoa</taxon>
        <taxon>Mollusca</taxon>
        <taxon>Gastropoda</taxon>
        <taxon>Patellogastropoda</taxon>
        <taxon>Lottioidea</taxon>
        <taxon>Lottiidae</taxon>
        <taxon>Lottia</taxon>
    </lineage>
</organism>
<dbReference type="RefSeq" id="XP_009047354.1">
    <property type="nucleotide sequence ID" value="XM_009049106.1"/>
</dbReference>
<gene>
    <name evidence="4" type="ORF">LOTGIDRAFT_157354</name>
</gene>
<dbReference type="GeneID" id="20237342"/>
<dbReference type="InterPro" id="IPR036179">
    <property type="entry name" value="Ig-like_dom_sf"/>
</dbReference>
<keyword evidence="2" id="KW-0812">Transmembrane</keyword>
<dbReference type="SUPFAM" id="SSF48726">
    <property type="entry name" value="Immunoglobulin"/>
    <property type="match status" value="1"/>
</dbReference>
<dbReference type="HOGENOM" id="CLU_1333261_0_0_1"/>
<name>V4B439_LOTGI</name>
<accession>V4B439</accession>
<keyword evidence="2" id="KW-0472">Membrane</keyword>
<keyword evidence="5" id="KW-1185">Reference proteome</keyword>
<dbReference type="KEGG" id="lgi:LOTGIDRAFT_157354"/>
<dbReference type="CTD" id="20237342"/>
<dbReference type="OrthoDB" id="6284188at2759"/>
<protein>
    <recommendedName>
        <fullName evidence="3">Ig-like domain-containing protein</fullName>
    </recommendedName>
</protein>
<feature type="region of interest" description="Disordered" evidence="1">
    <location>
        <begin position="181"/>
        <end position="206"/>
    </location>
</feature>
<dbReference type="InterPro" id="IPR007110">
    <property type="entry name" value="Ig-like_dom"/>
</dbReference>
<proteinExistence type="predicted"/>